<organism evidence="4">
    <name type="scientific">Nitratifractor salsuginis</name>
    <dbReference type="NCBI Taxonomy" id="269261"/>
    <lineage>
        <taxon>Bacteria</taxon>
        <taxon>Pseudomonadati</taxon>
        <taxon>Campylobacterota</taxon>
        <taxon>Epsilonproteobacteria</taxon>
        <taxon>Campylobacterales</taxon>
        <taxon>Sulfurovaceae</taxon>
        <taxon>Nitratifractor</taxon>
    </lineage>
</organism>
<name>A0A7V2WLN6_9BACT</name>
<dbReference type="Gene3D" id="3.20.20.370">
    <property type="entry name" value="Glycoside hydrolase/deacetylase"/>
    <property type="match status" value="1"/>
</dbReference>
<evidence type="ECO:0000256" key="2">
    <source>
        <dbReference type="ARBA" id="ARBA00022729"/>
    </source>
</evidence>
<sequence length="276" mass="32248">MSFWRVSMPDPVAILTFHHVLPEKDTLTIPPELFEALILFLKDHYNIISYQTFIEHLFDNKRLPGRSVLLTFDDGYLDNYLYAYPVLARHQVPAVIFAVTGQIRASDDCRTSLPFTLSHRELNRKPKPELFLNTAEIKAMESSGLVTIESHTRSHLVCSHQPYETVARELSDSFTFIKEHTTPRDRYGFCWPKGAYDDVALEAFSDSPYTFAFSTTEGAYHTGDDLRTIRRIDCSSWNGNQEEYLGRLRRKLRIYTTPLLSQWYSSFREYRIRQKR</sequence>
<dbReference type="PROSITE" id="PS51677">
    <property type="entry name" value="NODB"/>
    <property type="match status" value="1"/>
</dbReference>
<dbReference type="InterPro" id="IPR051398">
    <property type="entry name" value="Polysacch_Deacetylase"/>
</dbReference>
<feature type="domain" description="NodB homology" evidence="3">
    <location>
        <begin position="66"/>
        <end position="276"/>
    </location>
</feature>
<dbReference type="InterPro" id="IPR002509">
    <property type="entry name" value="NODB_dom"/>
</dbReference>
<comment type="caution">
    <text evidence="4">The sequence shown here is derived from an EMBL/GenBank/DDBJ whole genome shotgun (WGS) entry which is preliminary data.</text>
</comment>
<feature type="non-terminal residue" evidence="4">
    <location>
        <position position="276"/>
    </location>
</feature>
<proteinExistence type="predicted"/>
<dbReference type="InterPro" id="IPR011330">
    <property type="entry name" value="Glyco_hydro/deAcase_b/a-brl"/>
</dbReference>
<dbReference type="GO" id="GO:0016810">
    <property type="term" value="F:hydrolase activity, acting on carbon-nitrogen (but not peptide) bonds"/>
    <property type="evidence" value="ECO:0007669"/>
    <property type="project" value="InterPro"/>
</dbReference>
<dbReference type="EMBL" id="DRNO01000183">
    <property type="protein sequence ID" value="HFC03763.1"/>
    <property type="molecule type" value="Genomic_DNA"/>
</dbReference>
<dbReference type="GO" id="GO:0005975">
    <property type="term" value="P:carbohydrate metabolic process"/>
    <property type="evidence" value="ECO:0007669"/>
    <property type="project" value="InterPro"/>
</dbReference>
<dbReference type="Pfam" id="PF01522">
    <property type="entry name" value="Polysacc_deac_1"/>
    <property type="match status" value="1"/>
</dbReference>
<dbReference type="PANTHER" id="PTHR34216">
    <property type="match status" value="1"/>
</dbReference>
<evidence type="ECO:0000313" key="4">
    <source>
        <dbReference type="EMBL" id="HFC03763.1"/>
    </source>
</evidence>
<evidence type="ECO:0000259" key="3">
    <source>
        <dbReference type="PROSITE" id="PS51677"/>
    </source>
</evidence>
<comment type="subcellular location">
    <subcellularLocation>
        <location evidence="1">Secreted</location>
    </subcellularLocation>
</comment>
<keyword evidence="2" id="KW-0732">Signal</keyword>
<dbReference type="SUPFAM" id="SSF88713">
    <property type="entry name" value="Glycoside hydrolase/deacetylase"/>
    <property type="match status" value="1"/>
</dbReference>
<reference evidence="4" key="1">
    <citation type="journal article" date="2020" name="mSystems">
        <title>Genome- and Community-Level Interaction Insights into Carbon Utilization and Element Cycling Functions of Hydrothermarchaeota in Hydrothermal Sediment.</title>
        <authorList>
            <person name="Zhou Z."/>
            <person name="Liu Y."/>
            <person name="Xu W."/>
            <person name="Pan J."/>
            <person name="Luo Z.H."/>
            <person name="Li M."/>
        </authorList>
    </citation>
    <scope>NUCLEOTIDE SEQUENCE [LARGE SCALE GENOMIC DNA]</scope>
    <source>
        <strain evidence="4">HyVt-513</strain>
    </source>
</reference>
<dbReference type="Proteomes" id="UP000885722">
    <property type="component" value="Unassembled WGS sequence"/>
</dbReference>
<dbReference type="AlphaFoldDB" id="A0A7V2WLN6"/>
<protein>
    <submittedName>
        <fullName evidence="4">Polysaccharide deacetylase family protein</fullName>
    </submittedName>
</protein>
<dbReference type="CDD" id="cd10969">
    <property type="entry name" value="CE4_Ecf1_like_5s"/>
    <property type="match status" value="1"/>
</dbReference>
<dbReference type="GO" id="GO:0005576">
    <property type="term" value="C:extracellular region"/>
    <property type="evidence" value="ECO:0007669"/>
    <property type="project" value="UniProtKB-SubCell"/>
</dbReference>
<dbReference type="PANTHER" id="PTHR34216:SF3">
    <property type="entry name" value="POLY-BETA-1,6-N-ACETYL-D-GLUCOSAMINE N-DEACETYLASE"/>
    <property type="match status" value="1"/>
</dbReference>
<evidence type="ECO:0000256" key="1">
    <source>
        <dbReference type="ARBA" id="ARBA00004613"/>
    </source>
</evidence>
<accession>A0A7V2WLN6</accession>
<gene>
    <name evidence="4" type="ORF">ENJ74_02710</name>
</gene>